<keyword evidence="6 8" id="KW-1133">Transmembrane helix</keyword>
<evidence type="ECO:0000256" key="1">
    <source>
        <dbReference type="ARBA" id="ARBA00004651"/>
    </source>
</evidence>
<dbReference type="EMBL" id="JACRSR010000001">
    <property type="protein sequence ID" value="MBC8530262.1"/>
    <property type="molecule type" value="Genomic_DNA"/>
</dbReference>
<evidence type="ECO:0000256" key="2">
    <source>
        <dbReference type="ARBA" id="ARBA00022448"/>
    </source>
</evidence>
<accession>A0A926D2Q3</accession>
<keyword evidence="5 8" id="KW-0812">Transmembrane</keyword>
<feature type="transmembrane region" description="Helical" evidence="8">
    <location>
        <begin position="175"/>
        <end position="196"/>
    </location>
</feature>
<evidence type="ECO:0000259" key="9">
    <source>
        <dbReference type="Pfam" id="PF13303"/>
    </source>
</evidence>
<feature type="transmembrane region" description="Helical" evidence="8">
    <location>
        <begin position="106"/>
        <end position="127"/>
    </location>
</feature>
<evidence type="ECO:0000256" key="5">
    <source>
        <dbReference type="ARBA" id="ARBA00022692"/>
    </source>
</evidence>
<evidence type="ECO:0000256" key="8">
    <source>
        <dbReference type="SAM" id="Phobius"/>
    </source>
</evidence>
<keyword evidence="4 10" id="KW-0762">Sugar transport</keyword>
<keyword evidence="11" id="KW-1185">Reference proteome</keyword>
<keyword evidence="7 8" id="KW-0472">Membrane</keyword>
<reference evidence="10" key="1">
    <citation type="submission" date="2020-08" db="EMBL/GenBank/DDBJ databases">
        <title>Genome public.</title>
        <authorList>
            <person name="Liu C."/>
            <person name="Sun Q."/>
        </authorList>
    </citation>
    <scope>NUCLEOTIDE SEQUENCE</scope>
    <source>
        <strain evidence="10">NSJ-53</strain>
    </source>
</reference>
<feature type="transmembrane region" description="Helical" evidence="8">
    <location>
        <begin position="251"/>
        <end position="271"/>
    </location>
</feature>
<feature type="domain" description="Phosphotransferase system EIIC" evidence="9">
    <location>
        <begin position="1"/>
        <end position="313"/>
    </location>
</feature>
<keyword evidence="2" id="KW-0813">Transport</keyword>
<evidence type="ECO:0000256" key="3">
    <source>
        <dbReference type="ARBA" id="ARBA00022475"/>
    </source>
</evidence>
<dbReference type="GO" id="GO:0009401">
    <property type="term" value="P:phosphoenolpyruvate-dependent sugar phosphotransferase system"/>
    <property type="evidence" value="ECO:0007669"/>
    <property type="project" value="InterPro"/>
</dbReference>
<protein>
    <submittedName>
        <fullName evidence="10">PTS sugar transporter subunit IIC</fullName>
    </submittedName>
</protein>
<gene>
    <name evidence="10" type="ORF">H8696_00175</name>
</gene>
<sequence length="318" mass="31950">MALGLFASLIIGLIIGQIAKIPGLSFLLPISDALGASSPVIGAAIGVAVAHGLGHKPLVMFSSAGAGAIGYIAGGPVGGFLAAVVGAEIGGLVAGRTPVDIVVTPFVTLVAGGLTGQLIGPAIAAMMNGLGEFINAATLLHPLPMGIVVSAAMGMILTLPISSAALCISLNLAGLAAGAATVGCSTQMIGFAVASFRDNGWGGFWAQGIGTSMLQMPNILRKPQIWIAPTLASAILGPLSTMVFNMENNAMGAGMGTSGLVGQLGTWAVMAPTSDPVWLIVRIALLHFILPAVSTLVIDWVLRKIGWIKDGDMVLPST</sequence>
<dbReference type="Proteomes" id="UP000623172">
    <property type="component" value="Unassembled WGS sequence"/>
</dbReference>
<dbReference type="AlphaFoldDB" id="A0A926D2Q3"/>
<dbReference type="GO" id="GO:0008982">
    <property type="term" value="F:protein-N(PI)-phosphohistidine-sugar phosphotransferase activity"/>
    <property type="evidence" value="ECO:0007669"/>
    <property type="project" value="InterPro"/>
</dbReference>
<name>A0A926D2Q3_9FIRM</name>
<comment type="caution">
    <text evidence="10">The sequence shown here is derived from an EMBL/GenBank/DDBJ whole genome shotgun (WGS) entry which is preliminary data.</text>
</comment>
<evidence type="ECO:0000313" key="11">
    <source>
        <dbReference type="Proteomes" id="UP000623172"/>
    </source>
</evidence>
<dbReference type="Pfam" id="PF13303">
    <property type="entry name" value="PTS_EIIC_2"/>
    <property type="match status" value="1"/>
</dbReference>
<comment type="subcellular location">
    <subcellularLocation>
        <location evidence="1">Cell membrane</location>
        <topology evidence="1">Multi-pass membrane protein</topology>
    </subcellularLocation>
</comment>
<evidence type="ECO:0000256" key="4">
    <source>
        <dbReference type="ARBA" id="ARBA00022597"/>
    </source>
</evidence>
<evidence type="ECO:0000256" key="7">
    <source>
        <dbReference type="ARBA" id="ARBA00023136"/>
    </source>
</evidence>
<feature type="transmembrane region" description="Helical" evidence="8">
    <location>
        <begin position="277"/>
        <end position="302"/>
    </location>
</feature>
<evidence type="ECO:0000313" key="10">
    <source>
        <dbReference type="EMBL" id="MBC8530262.1"/>
    </source>
</evidence>
<keyword evidence="3" id="KW-1003">Cell membrane</keyword>
<organism evidence="10 11">
    <name type="scientific">Gehongia tenuis</name>
    <dbReference type="NCBI Taxonomy" id="2763655"/>
    <lineage>
        <taxon>Bacteria</taxon>
        <taxon>Bacillati</taxon>
        <taxon>Bacillota</taxon>
        <taxon>Clostridia</taxon>
        <taxon>Christensenellales</taxon>
        <taxon>Christensenellaceae</taxon>
        <taxon>Gehongia</taxon>
    </lineage>
</organism>
<feature type="transmembrane region" description="Helical" evidence="8">
    <location>
        <begin position="225"/>
        <end position="244"/>
    </location>
</feature>
<evidence type="ECO:0000256" key="6">
    <source>
        <dbReference type="ARBA" id="ARBA00022989"/>
    </source>
</evidence>
<dbReference type="InterPro" id="IPR003352">
    <property type="entry name" value="PTS_EIIC"/>
</dbReference>
<dbReference type="GO" id="GO:0005886">
    <property type="term" value="C:plasma membrane"/>
    <property type="evidence" value="ECO:0007669"/>
    <property type="project" value="UniProtKB-SubCell"/>
</dbReference>
<proteinExistence type="predicted"/>
<feature type="transmembrane region" description="Helical" evidence="8">
    <location>
        <begin position="147"/>
        <end position="168"/>
    </location>
</feature>
<feature type="transmembrane region" description="Helical" evidence="8">
    <location>
        <begin position="26"/>
        <end position="50"/>
    </location>
</feature>